<evidence type="ECO:0000313" key="2">
    <source>
        <dbReference type="EMBL" id="TKR73654.1"/>
    </source>
</evidence>
<reference evidence="2 3" key="2">
    <citation type="journal article" date="2019" name="G3 (Bethesda)">
        <title>Hybrid Assembly of the Genome of the Entomopathogenic Nematode Steinernema carpocapsae Identifies the X-Chromosome.</title>
        <authorList>
            <person name="Serra L."/>
            <person name="Macchietto M."/>
            <person name="Macias-Munoz A."/>
            <person name="McGill C.J."/>
            <person name="Rodriguez I.M."/>
            <person name="Rodriguez B."/>
            <person name="Murad R."/>
            <person name="Mortazavi A."/>
        </authorList>
    </citation>
    <scope>NUCLEOTIDE SEQUENCE [LARGE SCALE GENOMIC DNA]</scope>
    <source>
        <strain evidence="2 3">ALL</strain>
    </source>
</reference>
<protein>
    <submittedName>
        <fullName evidence="2">Uncharacterized protein</fullName>
    </submittedName>
</protein>
<sequence length="444" mass="49434">MLKTRRDAGERSTRRFLWFQVQVIRTSCCERHLEQSDPVRTPRSTSPNPPKMSSTSKTSPTSSLMSSMVQAESAKSYLPLMLVDRVCQVLNTNLKCTIKDGNMVYTYKVVWEEEAPSAKTEVGSQKEQKVVKPKEKVENVSGSPRSTGFTALDSISDVISEQCLKKSVSEPTSVSCSSLTSSKLAEMNKKAPKASNSVLVSRKCDGPCQEKKLIQELHLVGLCEHAICEDCFENGHLIDTRLGGSGCPNRRCYLTDLAAICPDPAQRHRKFQRILGVPVSRESSKKISEDLKTAREVDESFDCSSMKSVAAKSTSEDSFCSSTSCPSKICSATTCPSDIPDSSCARLVLVKIFLREIVGTKKKEFRLYQALKICSKTTLDKACDLLLQETNFPLKKMKKRAFFAKNGSANSREWIKVEKKNWTQTVDKFWDTGDTVNLVFDCTN</sequence>
<dbReference type="AlphaFoldDB" id="A0A4U5MV83"/>
<dbReference type="PANTHER" id="PTHR31430">
    <property type="entry name" value="PROTEIN CBG22332-RELATED"/>
    <property type="match status" value="1"/>
</dbReference>
<evidence type="ECO:0000313" key="3">
    <source>
        <dbReference type="Proteomes" id="UP000298663"/>
    </source>
</evidence>
<proteinExistence type="predicted"/>
<gene>
    <name evidence="2" type="ORF">L596_020940</name>
</gene>
<dbReference type="Proteomes" id="UP000298663">
    <property type="component" value="Unassembled WGS sequence"/>
</dbReference>
<dbReference type="OrthoDB" id="5809955at2759"/>
<accession>A0A4U5MV83</accession>
<comment type="caution">
    <text evidence="2">The sequence shown here is derived from an EMBL/GenBank/DDBJ whole genome shotgun (WGS) entry which is preliminary data.</text>
</comment>
<keyword evidence="3" id="KW-1185">Reference proteome</keyword>
<evidence type="ECO:0000256" key="1">
    <source>
        <dbReference type="SAM" id="MobiDB-lite"/>
    </source>
</evidence>
<dbReference type="EMBL" id="AZBU02000006">
    <property type="protein sequence ID" value="TKR73654.1"/>
    <property type="molecule type" value="Genomic_DNA"/>
</dbReference>
<name>A0A4U5MV83_STECR</name>
<dbReference type="STRING" id="34508.A0A4U5MV83"/>
<organism evidence="2 3">
    <name type="scientific">Steinernema carpocapsae</name>
    <name type="common">Entomopathogenic nematode</name>
    <dbReference type="NCBI Taxonomy" id="34508"/>
    <lineage>
        <taxon>Eukaryota</taxon>
        <taxon>Metazoa</taxon>
        <taxon>Ecdysozoa</taxon>
        <taxon>Nematoda</taxon>
        <taxon>Chromadorea</taxon>
        <taxon>Rhabditida</taxon>
        <taxon>Tylenchina</taxon>
        <taxon>Panagrolaimomorpha</taxon>
        <taxon>Strongyloidoidea</taxon>
        <taxon>Steinernematidae</taxon>
        <taxon>Steinernema</taxon>
    </lineage>
</organism>
<reference evidence="2 3" key="1">
    <citation type="journal article" date="2015" name="Genome Biol.">
        <title>Comparative genomics of Steinernema reveals deeply conserved gene regulatory networks.</title>
        <authorList>
            <person name="Dillman A.R."/>
            <person name="Macchietto M."/>
            <person name="Porter C.F."/>
            <person name="Rogers A."/>
            <person name="Williams B."/>
            <person name="Antoshechkin I."/>
            <person name="Lee M.M."/>
            <person name="Goodwin Z."/>
            <person name="Lu X."/>
            <person name="Lewis E.E."/>
            <person name="Goodrich-Blair H."/>
            <person name="Stock S.P."/>
            <person name="Adams B.J."/>
            <person name="Sternberg P.W."/>
            <person name="Mortazavi A."/>
        </authorList>
    </citation>
    <scope>NUCLEOTIDE SEQUENCE [LARGE SCALE GENOMIC DNA]</scope>
    <source>
        <strain evidence="2 3">ALL</strain>
    </source>
</reference>
<feature type="compositionally biased region" description="Basic and acidic residues" evidence="1">
    <location>
        <begin position="124"/>
        <end position="138"/>
    </location>
</feature>
<feature type="compositionally biased region" description="Low complexity" evidence="1">
    <location>
        <begin position="51"/>
        <end position="67"/>
    </location>
</feature>
<feature type="region of interest" description="Disordered" evidence="1">
    <location>
        <begin position="33"/>
        <end position="67"/>
    </location>
</feature>
<feature type="region of interest" description="Disordered" evidence="1">
    <location>
        <begin position="122"/>
        <end position="144"/>
    </location>
</feature>